<name>R6U2V8_9BACT</name>
<dbReference type="GO" id="GO:0003677">
    <property type="term" value="F:DNA binding"/>
    <property type="evidence" value="ECO:0007669"/>
    <property type="project" value="UniProtKB-UniRule"/>
</dbReference>
<evidence type="ECO:0000256" key="5">
    <source>
        <dbReference type="ARBA" id="ARBA00023172"/>
    </source>
</evidence>
<keyword evidence="3 6" id="KW-0815">Transposition</keyword>
<sequence length="143" mass="16287">MSKPIIQLNEESIKSELKELVRTSVEETLNELLNKEAEELTSAAKYERTEARQGYRSGHYNRKLTTTSGEVRLEVPKLKGVSFETAIIERYRRRESSVEEALIEMYLAGVSVRRVEDISEALWGSRVSGVHDQQSESESLCAH</sequence>
<comment type="function">
    <text evidence="1 6">Required for the transposition of the insertion element.</text>
</comment>
<evidence type="ECO:0000256" key="1">
    <source>
        <dbReference type="ARBA" id="ARBA00002190"/>
    </source>
</evidence>
<protein>
    <recommendedName>
        <fullName evidence="6">Mutator family transposase</fullName>
    </recommendedName>
</protein>
<dbReference type="GO" id="GO:0006313">
    <property type="term" value="P:DNA transposition"/>
    <property type="evidence" value="ECO:0007669"/>
    <property type="project" value="UniProtKB-UniRule"/>
</dbReference>
<dbReference type="PANTHER" id="PTHR33217:SF7">
    <property type="entry name" value="TRANSPOSASE FOR INSERTION SEQUENCE ELEMENT IS1081"/>
    <property type="match status" value="1"/>
</dbReference>
<dbReference type="InterPro" id="IPR001207">
    <property type="entry name" value="Transposase_mutator"/>
</dbReference>
<comment type="similarity">
    <text evidence="2 6">Belongs to the transposase mutator family.</text>
</comment>
<dbReference type="GO" id="GO:0004803">
    <property type="term" value="F:transposase activity"/>
    <property type="evidence" value="ECO:0007669"/>
    <property type="project" value="UniProtKB-UniRule"/>
</dbReference>
<keyword evidence="4 6" id="KW-0238">DNA-binding</keyword>
<dbReference type="EMBL" id="CBFW010000372">
    <property type="protein sequence ID" value="CDC76439.1"/>
    <property type="molecule type" value="Genomic_DNA"/>
</dbReference>
<reference evidence="7" key="1">
    <citation type="submission" date="2012-11" db="EMBL/GenBank/DDBJ databases">
        <title>Dependencies among metagenomic species, viruses, plasmids and units of genetic variation.</title>
        <authorList>
            <person name="Nielsen H.B."/>
            <person name="Almeida M."/>
            <person name="Juncker A.S."/>
            <person name="Rasmussen S."/>
            <person name="Li J."/>
            <person name="Sunagawa S."/>
            <person name="Plichta D."/>
            <person name="Gautier L."/>
            <person name="Le Chatelier E."/>
            <person name="Peletier E."/>
            <person name="Bonde I."/>
            <person name="Nielsen T."/>
            <person name="Manichanh C."/>
            <person name="Arumugam M."/>
            <person name="Batto J."/>
            <person name="Santos M.B.Q.D."/>
            <person name="Blom N."/>
            <person name="Borruel N."/>
            <person name="Burgdorf K.S."/>
            <person name="Boumezbeur F."/>
            <person name="Casellas F."/>
            <person name="Dore J."/>
            <person name="Guarner F."/>
            <person name="Hansen T."/>
            <person name="Hildebrand F."/>
            <person name="Kaas R.S."/>
            <person name="Kennedy S."/>
            <person name="Kristiansen K."/>
            <person name="Kultima J.R."/>
            <person name="Leonard P."/>
            <person name="Levenez F."/>
            <person name="Lund O."/>
            <person name="Moumen B."/>
            <person name="Le Paslier D."/>
            <person name="Pons N."/>
            <person name="Pedersen O."/>
            <person name="Prifti E."/>
            <person name="Qin J."/>
            <person name="Raes J."/>
            <person name="Tap J."/>
            <person name="Tims S."/>
            <person name="Ussery D.W."/>
            <person name="Yamada T."/>
            <person name="MetaHit consortium"/>
            <person name="Renault P."/>
            <person name="Sicheritz-Ponten T."/>
            <person name="Bork P."/>
            <person name="Wang J."/>
            <person name="Brunak S."/>
            <person name="Ehrlich S.D."/>
        </authorList>
    </citation>
    <scope>NUCLEOTIDE SEQUENCE [LARGE SCALE GENOMIC DNA]</scope>
</reference>
<organism evidence="7 8">
    <name type="scientific">Candidatus Colimorpha enterica</name>
    <dbReference type="NCBI Taxonomy" id="3083063"/>
    <lineage>
        <taxon>Bacteria</taxon>
        <taxon>Pseudomonadati</taxon>
        <taxon>Bacteroidota</taxon>
        <taxon>Bacteroidia</taxon>
        <taxon>Bacteroidales</taxon>
        <taxon>Candidatus Colimorpha</taxon>
    </lineage>
</organism>
<evidence type="ECO:0000313" key="8">
    <source>
        <dbReference type="Proteomes" id="UP000017938"/>
    </source>
</evidence>
<evidence type="ECO:0000313" key="7">
    <source>
        <dbReference type="EMBL" id="CDC76439.1"/>
    </source>
</evidence>
<proteinExistence type="inferred from homology"/>
<evidence type="ECO:0000256" key="6">
    <source>
        <dbReference type="RuleBase" id="RU365089"/>
    </source>
</evidence>
<keyword evidence="5 6" id="KW-0233">DNA recombination</keyword>
<keyword evidence="6" id="KW-0814">Transposable element</keyword>
<evidence type="ECO:0000256" key="2">
    <source>
        <dbReference type="ARBA" id="ARBA00010961"/>
    </source>
</evidence>
<dbReference type="Proteomes" id="UP000017938">
    <property type="component" value="Unassembled WGS sequence"/>
</dbReference>
<evidence type="ECO:0000256" key="3">
    <source>
        <dbReference type="ARBA" id="ARBA00022578"/>
    </source>
</evidence>
<evidence type="ECO:0000256" key="4">
    <source>
        <dbReference type="ARBA" id="ARBA00023125"/>
    </source>
</evidence>
<dbReference type="Pfam" id="PF00872">
    <property type="entry name" value="Transposase_mut"/>
    <property type="match status" value="1"/>
</dbReference>
<comment type="caution">
    <text evidence="7">The sequence shown here is derived from an EMBL/GenBank/DDBJ whole genome shotgun (WGS) entry which is preliminary data.</text>
</comment>
<dbReference type="PANTHER" id="PTHR33217">
    <property type="entry name" value="TRANSPOSASE FOR INSERTION SEQUENCE ELEMENT IS1081"/>
    <property type="match status" value="1"/>
</dbReference>
<dbReference type="STRING" id="1263015.BN580_02141"/>
<gene>
    <name evidence="7" type="ORF">BN580_02141</name>
</gene>
<dbReference type="AlphaFoldDB" id="R6U2V8"/>
<accession>R6U2V8</accession>